<evidence type="ECO:0000313" key="2">
    <source>
        <dbReference type="Proteomes" id="UP000736335"/>
    </source>
</evidence>
<reference evidence="1" key="1">
    <citation type="journal article" date="2020" name="Nat. Commun.">
        <title>Large-scale genome sequencing of mycorrhizal fungi provides insights into the early evolution of symbiotic traits.</title>
        <authorList>
            <person name="Miyauchi S."/>
            <person name="Kiss E."/>
            <person name="Kuo A."/>
            <person name="Drula E."/>
            <person name="Kohler A."/>
            <person name="Sanchez-Garcia M."/>
            <person name="Morin E."/>
            <person name="Andreopoulos B."/>
            <person name="Barry K.W."/>
            <person name="Bonito G."/>
            <person name="Buee M."/>
            <person name="Carver A."/>
            <person name="Chen C."/>
            <person name="Cichocki N."/>
            <person name="Clum A."/>
            <person name="Culley D."/>
            <person name="Crous P.W."/>
            <person name="Fauchery L."/>
            <person name="Girlanda M."/>
            <person name="Hayes R.D."/>
            <person name="Keri Z."/>
            <person name="LaButti K."/>
            <person name="Lipzen A."/>
            <person name="Lombard V."/>
            <person name="Magnuson J."/>
            <person name="Maillard F."/>
            <person name="Murat C."/>
            <person name="Nolan M."/>
            <person name="Ohm R.A."/>
            <person name="Pangilinan J."/>
            <person name="Pereira M.F."/>
            <person name="Perotto S."/>
            <person name="Peter M."/>
            <person name="Pfister S."/>
            <person name="Riley R."/>
            <person name="Sitrit Y."/>
            <person name="Stielow J.B."/>
            <person name="Szollosi G."/>
            <person name="Zifcakova L."/>
            <person name="Stursova M."/>
            <person name="Spatafora J.W."/>
            <person name="Tedersoo L."/>
            <person name="Vaario L.M."/>
            <person name="Yamada A."/>
            <person name="Yan M."/>
            <person name="Wang P."/>
            <person name="Xu J."/>
            <person name="Bruns T."/>
            <person name="Baldrian P."/>
            <person name="Vilgalys R."/>
            <person name="Dunand C."/>
            <person name="Henrissat B."/>
            <person name="Grigoriev I.V."/>
            <person name="Hibbett D."/>
            <person name="Nagy L.G."/>
            <person name="Martin F.M."/>
        </authorList>
    </citation>
    <scope>NUCLEOTIDE SEQUENCE</scope>
    <source>
        <strain evidence="1">UH-Tt-Lm1</strain>
    </source>
</reference>
<gene>
    <name evidence="1" type="ORF">BJ322DRAFT_999138</name>
</gene>
<accession>A0A9P6LAX4</accession>
<organism evidence="1 2">
    <name type="scientific">Thelephora terrestris</name>
    <dbReference type="NCBI Taxonomy" id="56493"/>
    <lineage>
        <taxon>Eukaryota</taxon>
        <taxon>Fungi</taxon>
        <taxon>Dikarya</taxon>
        <taxon>Basidiomycota</taxon>
        <taxon>Agaricomycotina</taxon>
        <taxon>Agaricomycetes</taxon>
        <taxon>Thelephorales</taxon>
        <taxon>Thelephoraceae</taxon>
        <taxon>Thelephora</taxon>
    </lineage>
</organism>
<name>A0A9P6LAX4_9AGAM</name>
<evidence type="ECO:0000313" key="1">
    <source>
        <dbReference type="EMBL" id="KAF9790566.1"/>
    </source>
</evidence>
<comment type="caution">
    <text evidence="1">The sequence shown here is derived from an EMBL/GenBank/DDBJ whole genome shotgun (WGS) entry which is preliminary data.</text>
</comment>
<dbReference type="InterPro" id="IPR041078">
    <property type="entry name" value="Plavaka"/>
</dbReference>
<protein>
    <submittedName>
        <fullName evidence="1">Uncharacterized protein</fullName>
    </submittedName>
</protein>
<dbReference type="OrthoDB" id="2418900at2759"/>
<reference evidence="1" key="2">
    <citation type="submission" date="2020-11" db="EMBL/GenBank/DDBJ databases">
        <authorList>
            <consortium name="DOE Joint Genome Institute"/>
            <person name="Kuo A."/>
            <person name="Miyauchi S."/>
            <person name="Kiss E."/>
            <person name="Drula E."/>
            <person name="Kohler A."/>
            <person name="Sanchez-Garcia M."/>
            <person name="Andreopoulos B."/>
            <person name="Barry K.W."/>
            <person name="Bonito G."/>
            <person name="Buee M."/>
            <person name="Carver A."/>
            <person name="Chen C."/>
            <person name="Cichocki N."/>
            <person name="Clum A."/>
            <person name="Culley D."/>
            <person name="Crous P.W."/>
            <person name="Fauchery L."/>
            <person name="Girlanda M."/>
            <person name="Hayes R."/>
            <person name="Keri Z."/>
            <person name="Labutti K."/>
            <person name="Lipzen A."/>
            <person name="Lombard V."/>
            <person name="Magnuson J."/>
            <person name="Maillard F."/>
            <person name="Morin E."/>
            <person name="Murat C."/>
            <person name="Nolan M."/>
            <person name="Ohm R."/>
            <person name="Pangilinan J."/>
            <person name="Pereira M."/>
            <person name="Perotto S."/>
            <person name="Peter M."/>
            <person name="Riley R."/>
            <person name="Sitrit Y."/>
            <person name="Stielow B."/>
            <person name="Szollosi G."/>
            <person name="Zifcakova L."/>
            <person name="Stursova M."/>
            <person name="Spatafora J.W."/>
            <person name="Tedersoo L."/>
            <person name="Vaario L.-M."/>
            <person name="Yamada A."/>
            <person name="Yan M."/>
            <person name="Wang P."/>
            <person name="Xu J."/>
            <person name="Bruns T."/>
            <person name="Baldrian P."/>
            <person name="Vilgalys R."/>
            <person name="Henrissat B."/>
            <person name="Grigoriev I.V."/>
            <person name="Hibbett D."/>
            <person name="Nagy L.G."/>
            <person name="Martin F.M."/>
        </authorList>
    </citation>
    <scope>NUCLEOTIDE SEQUENCE</scope>
    <source>
        <strain evidence="1">UH-Tt-Lm1</strain>
    </source>
</reference>
<dbReference type="Proteomes" id="UP000736335">
    <property type="component" value="Unassembled WGS sequence"/>
</dbReference>
<dbReference type="AlphaFoldDB" id="A0A9P6LAX4"/>
<dbReference type="EMBL" id="WIUZ02000002">
    <property type="protein sequence ID" value="KAF9790566.1"/>
    <property type="molecule type" value="Genomic_DNA"/>
</dbReference>
<proteinExistence type="predicted"/>
<dbReference type="Pfam" id="PF18759">
    <property type="entry name" value="Plavaka"/>
    <property type="match status" value="1"/>
</dbReference>
<sequence length="324" mass="36544">MPSEWAPFSTRMDWEVAHWAKLRGPSSTALSELLGINGLANKLGLSFSTADELNRVIDRKLSNRLPKFVQEELTLAGQTYEFYHRDIIQCIRALYGDPELAGLLAYVPEKHFTGPDKKTQIYSEMNTGKWWWTRQVELEDEFGGVTIIPLLISSDKTRVVMFGTKSAYPVYLTIGNIPKELCQRPSRRTHVLLGYVPTTSLHHVSSTTSHRRMVANLFHYCMSRMLAPLEDLVKAGPIEMTSGDGTVRRTFPIFACFVGNYPEQVLASGCSAGDCPWCPARRLELEDFCQGHSTPTTTSALSRLRRVLTSPTSCERKITSLFFR</sequence>
<keyword evidence="2" id="KW-1185">Reference proteome</keyword>